<gene>
    <name evidence="1" type="ORF">E2605_12000</name>
</gene>
<dbReference type="Proteomes" id="UP000297861">
    <property type="component" value="Unassembled WGS sequence"/>
</dbReference>
<comment type="caution">
    <text evidence="1">The sequence shown here is derived from an EMBL/GenBank/DDBJ whole genome shotgun (WGS) entry which is preliminary data.</text>
</comment>
<dbReference type="AlphaFoldDB" id="A0A4Y8KYM1"/>
<keyword evidence="2" id="KW-1185">Reference proteome</keyword>
<reference evidence="1 2" key="1">
    <citation type="submission" date="2019-03" db="EMBL/GenBank/DDBJ databases">
        <title>San Antonio Military Medical Center submission to MRSN (WRAIR), pending publication.</title>
        <authorList>
            <person name="Blyth D.M."/>
            <person name="Mccarthy S.L."/>
            <person name="Schall S.E."/>
            <person name="Stam J.A."/>
            <person name="Ong A.C."/>
            <person name="Mcgann P.T."/>
        </authorList>
    </citation>
    <scope>NUCLEOTIDE SEQUENCE [LARGE SCALE GENOMIC DNA]</scope>
    <source>
        <strain evidence="1 2">MRSN571793</strain>
    </source>
</reference>
<accession>A0A4Y8KYM1</accession>
<proteinExistence type="predicted"/>
<dbReference type="RefSeq" id="WP_134436605.1">
    <property type="nucleotide sequence ID" value="NZ_SOML01000007.1"/>
</dbReference>
<evidence type="ECO:0000313" key="1">
    <source>
        <dbReference type="EMBL" id="TFD95559.1"/>
    </source>
</evidence>
<sequence length="105" mass="12072">MKVLVFIFGLFILFLSVVPCYCEELGTDPCRTEQSIHQHDDQQHNGQGDAACTPFCHCSNFHHPNFFVDDHFSDELVFSGIPQYSLYSENAPLSVIYDFWQPPKL</sequence>
<organism evidence="1 2">
    <name type="scientific">Dysgonomonas capnocytophagoides</name>
    <dbReference type="NCBI Taxonomy" id="45254"/>
    <lineage>
        <taxon>Bacteria</taxon>
        <taxon>Pseudomonadati</taxon>
        <taxon>Bacteroidota</taxon>
        <taxon>Bacteroidia</taxon>
        <taxon>Bacteroidales</taxon>
        <taxon>Dysgonomonadaceae</taxon>
        <taxon>Dysgonomonas</taxon>
    </lineage>
</organism>
<evidence type="ECO:0000313" key="2">
    <source>
        <dbReference type="Proteomes" id="UP000297861"/>
    </source>
</evidence>
<protein>
    <submittedName>
        <fullName evidence="1">Uncharacterized protein</fullName>
    </submittedName>
</protein>
<dbReference type="EMBL" id="SOML01000007">
    <property type="protein sequence ID" value="TFD95559.1"/>
    <property type="molecule type" value="Genomic_DNA"/>
</dbReference>
<name>A0A4Y8KYM1_9BACT</name>